<dbReference type="STRING" id="36818.BGK67_31080"/>
<dbReference type="PANTHER" id="PTHR35526:SF3">
    <property type="entry name" value="ANTI-SIGMA-F FACTOR RSBW"/>
    <property type="match status" value="1"/>
</dbReference>
<dbReference type="InterPro" id="IPR050267">
    <property type="entry name" value="Anti-sigma-factor_SerPK"/>
</dbReference>
<evidence type="ECO:0000259" key="3">
    <source>
        <dbReference type="Pfam" id="PF13581"/>
    </source>
</evidence>
<dbReference type="GO" id="GO:0004674">
    <property type="term" value="F:protein serine/threonine kinase activity"/>
    <property type="evidence" value="ECO:0007669"/>
    <property type="project" value="UniProtKB-KW"/>
</dbReference>
<dbReference type="AlphaFoldDB" id="A0A1E5Q037"/>
<dbReference type="Pfam" id="PF13581">
    <property type="entry name" value="HATPase_c_2"/>
    <property type="match status" value="1"/>
</dbReference>
<dbReference type="InterPro" id="IPR003594">
    <property type="entry name" value="HATPase_dom"/>
</dbReference>
<reference evidence="4 5" key="1">
    <citation type="submission" date="2016-08" db="EMBL/GenBank/DDBJ databases">
        <title>The complete genome of Streptomyces subrutilus 10-1-1.</title>
        <authorList>
            <person name="Chen X."/>
        </authorList>
    </citation>
    <scope>NUCLEOTIDE SEQUENCE [LARGE SCALE GENOMIC DNA]</scope>
    <source>
        <strain evidence="4 5">10-1-1</strain>
    </source>
</reference>
<feature type="region of interest" description="Disordered" evidence="2">
    <location>
        <begin position="1"/>
        <end position="20"/>
    </location>
</feature>
<sequence>MATPVLNQPVPRTGHPATSARDATRDFLHHATQVRPPARPENADGVLLVVAELVTNAIRHTNGPCSLRLELHRDHLEICVTDTSPHPPQPRQPHTDGTGGWGWLLVNRLTTRVHIEPTPDGGKTICAHSPW</sequence>
<evidence type="ECO:0000256" key="2">
    <source>
        <dbReference type="SAM" id="MobiDB-lite"/>
    </source>
</evidence>
<dbReference type="Gene3D" id="3.30.565.10">
    <property type="entry name" value="Histidine kinase-like ATPase, C-terminal domain"/>
    <property type="match status" value="1"/>
</dbReference>
<gene>
    <name evidence="4" type="ORF">BGK67_31080</name>
</gene>
<evidence type="ECO:0000256" key="1">
    <source>
        <dbReference type="ARBA" id="ARBA00022527"/>
    </source>
</evidence>
<keyword evidence="5" id="KW-1185">Reference proteome</keyword>
<dbReference type="RefSeq" id="WP_069923356.1">
    <property type="nucleotide sequence ID" value="NZ_MEHK01000001.1"/>
</dbReference>
<keyword evidence="1" id="KW-0418">Kinase</keyword>
<dbReference type="InterPro" id="IPR036890">
    <property type="entry name" value="HATPase_C_sf"/>
</dbReference>
<comment type="caution">
    <text evidence="4">The sequence shown here is derived from an EMBL/GenBank/DDBJ whole genome shotgun (WGS) entry which is preliminary data.</text>
</comment>
<protein>
    <recommendedName>
        <fullName evidence="3">Histidine kinase/HSP90-like ATPase domain-containing protein</fullName>
    </recommendedName>
</protein>
<evidence type="ECO:0000313" key="4">
    <source>
        <dbReference type="EMBL" id="OEJ35169.1"/>
    </source>
</evidence>
<dbReference type="Proteomes" id="UP000095705">
    <property type="component" value="Unassembled WGS sequence"/>
</dbReference>
<feature type="domain" description="Histidine kinase/HSP90-like ATPase" evidence="3">
    <location>
        <begin position="25"/>
        <end position="124"/>
    </location>
</feature>
<name>A0A1E5Q037_9ACTN</name>
<dbReference type="EMBL" id="MEHK01000001">
    <property type="protein sequence ID" value="OEJ35169.1"/>
    <property type="molecule type" value="Genomic_DNA"/>
</dbReference>
<organism evidence="4 5">
    <name type="scientific">Streptomyces subrutilus</name>
    <dbReference type="NCBI Taxonomy" id="36818"/>
    <lineage>
        <taxon>Bacteria</taxon>
        <taxon>Bacillati</taxon>
        <taxon>Actinomycetota</taxon>
        <taxon>Actinomycetes</taxon>
        <taxon>Kitasatosporales</taxon>
        <taxon>Streptomycetaceae</taxon>
        <taxon>Streptomyces</taxon>
    </lineage>
</organism>
<dbReference type="CDD" id="cd16936">
    <property type="entry name" value="HATPase_RsbW-like"/>
    <property type="match status" value="1"/>
</dbReference>
<proteinExistence type="predicted"/>
<dbReference type="SUPFAM" id="SSF55874">
    <property type="entry name" value="ATPase domain of HSP90 chaperone/DNA topoisomerase II/histidine kinase"/>
    <property type="match status" value="1"/>
</dbReference>
<evidence type="ECO:0000313" key="5">
    <source>
        <dbReference type="Proteomes" id="UP000095705"/>
    </source>
</evidence>
<dbReference type="OrthoDB" id="5184679at2"/>
<accession>A0A1E5Q037</accession>
<dbReference type="PANTHER" id="PTHR35526">
    <property type="entry name" value="ANTI-SIGMA-F FACTOR RSBW-RELATED"/>
    <property type="match status" value="1"/>
</dbReference>
<keyword evidence="1" id="KW-0723">Serine/threonine-protein kinase</keyword>
<keyword evidence="1" id="KW-0808">Transferase</keyword>